<evidence type="ECO:0000259" key="1">
    <source>
        <dbReference type="PROSITE" id="PS50011"/>
    </source>
</evidence>
<dbReference type="EMBL" id="ML976986">
    <property type="protein sequence ID" value="KAF1958581.1"/>
    <property type="molecule type" value="Genomic_DNA"/>
</dbReference>
<dbReference type="InterPro" id="IPR000719">
    <property type="entry name" value="Prot_kinase_dom"/>
</dbReference>
<evidence type="ECO:0000313" key="2">
    <source>
        <dbReference type="EMBL" id="KAF1958581.1"/>
    </source>
</evidence>
<dbReference type="InterPro" id="IPR051681">
    <property type="entry name" value="Ser/Thr_Kinases-Pseudokinases"/>
</dbReference>
<reference evidence="2" key="1">
    <citation type="journal article" date="2020" name="Stud. Mycol.">
        <title>101 Dothideomycetes genomes: a test case for predicting lifestyles and emergence of pathogens.</title>
        <authorList>
            <person name="Haridas S."/>
            <person name="Albert R."/>
            <person name="Binder M."/>
            <person name="Bloem J."/>
            <person name="Labutti K."/>
            <person name="Salamov A."/>
            <person name="Andreopoulos B."/>
            <person name="Baker S."/>
            <person name="Barry K."/>
            <person name="Bills G."/>
            <person name="Bluhm B."/>
            <person name="Cannon C."/>
            <person name="Castanera R."/>
            <person name="Culley D."/>
            <person name="Daum C."/>
            <person name="Ezra D."/>
            <person name="Gonzalez J."/>
            <person name="Henrissat B."/>
            <person name="Kuo A."/>
            <person name="Liang C."/>
            <person name="Lipzen A."/>
            <person name="Lutzoni F."/>
            <person name="Magnuson J."/>
            <person name="Mondo S."/>
            <person name="Nolan M."/>
            <person name="Ohm R."/>
            <person name="Pangilinan J."/>
            <person name="Park H.-J."/>
            <person name="Ramirez L."/>
            <person name="Alfaro M."/>
            <person name="Sun H."/>
            <person name="Tritt A."/>
            <person name="Yoshinaga Y."/>
            <person name="Zwiers L.-H."/>
            <person name="Turgeon B."/>
            <person name="Goodwin S."/>
            <person name="Spatafora J."/>
            <person name="Crous P."/>
            <person name="Grigoriev I."/>
        </authorList>
    </citation>
    <scope>NUCLEOTIDE SEQUENCE</scope>
    <source>
        <strain evidence="2">CBS 675.92</strain>
    </source>
</reference>
<dbReference type="InterPro" id="IPR011009">
    <property type="entry name" value="Kinase-like_dom_sf"/>
</dbReference>
<dbReference type="Gene3D" id="1.10.510.10">
    <property type="entry name" value="Transferase(Phosphotransferase) domain 1"/>
    <property type="match status" value="1"/>
</dbReference>
<dbReference type="CDD" id="cd00180">
    <property type="entry name" value="PKc"/>
    <property type="match status" value="1"/>
</dbReference>
<protein>
    <submittedName>
        <fullName evidence="2">Kinase-like protein</fullName>
    </submittedName>
</protein>
<dbReference type="GO" id="GO:0004674">
    <property type="term" value="F:protein serine/threonine kinase activity"/>
    <property type="evidence" value="ECO:0007669"/>
    <property type="project" value="TreeGrafter"/>
</dbReference>
<keyword evidence="2" id="KW-0808">Transferase</keyword>
<dbReference type="GO" id="GO:0005524">
    <property type="term" value="F:ATP binding"/>
    <property type="evidence" value="ECO:0007669"/>
    <property type="project" value="InterPro"/>
</dbReference>
<accession>A0A6A5U0Y7</accession>
<feature type="domain" description="Protein kinase" evidence="1">
    <location>
        <begin position="13"/>
        <end position="264"/>
    </location>
</feature>
<evidence type="ECO:0000313" key="3">
    <source>
        <dbReference type="Proteomes" id="UP000800035"/>
    </source>
</evidence>
<dbReference type="SUPFAM" id="SSF56112">
    <property type="entry name" value="Protein kinase-like (PK-like)"/>
    <property type="match status" value="1"/>
</dbReference>
<dbReference type="AlphaFoldDB" id="A0A6A5U0Y7"/>
<dbReference type="Pfam" id="PF00069">
    <property type="entry name" value="Pkinase"/>
    <property type="match status" value="1"/>
</dbReference>
<gene>
    <name evidence="2" type="ORF">CC80DRAFT_490429</name>
</gene>
<sequence>MTTIGNVETFVTYAIGRKVISGGSSGWIELLDSGEVLKTAHSGSLETRSRQELEIEARIYQHLGPHPRLVQLFRYCPSQGLFMEYMPNGNLKEYLRQHHDKITLKQRFQWAYEAAEGLQFLHSRNVVWCDMRPRNILLDANLELKLSDFGGSSLNGSTSLVCGSERFYPDHVWNGSTTPHMDLFALGSTIYEIMTSTNPYEDVTSGEVQPLFNSKVFPDVSNVPCGELIGGCWRDEVGSAEEVYMSLKARLLEASRCPITETKM</sequence>
<name>A0A6A5U0Y7_9PLEO</name>
<dbReference type="Proteomes" id="UP000800035">
    <property type="component" value="Unassembled WGS sequence"/>
</dbReference>
<organism evidence="2 3">
    <name type="scientific">Byssothecium circinans</name>
    <dbReference type="NCBI Taxonomy" id="147558"/>
    <lineage>
        <taxon>Eukaryota</taxon>
        <taxon>Fungi</taxon>
        <taxon>Dikarya</taxon>
        <taxon>Ascomycota</taxon>
        <taxon>Pezizomycotina</taxon>
        <taxon>Dothideomycetes</taxon>
        <taxon>Pleosporomycetidae</taxon>
        <taxon>Pleosporales</taxon>
        <taxon>Massarineae</taxon>
        <taxon>Massarinaceae</taxon>
        <taxon>Byssothecium</taxon>
    </lineage>
</organism>
<dbReference type="PROSITE" id="PS50011">
    <property type="entry name" value="PROTEIN_KINASE_DOM"/>
    <property type="match status" value="1"/>
</dbReference>
<dbReference type="OrthoDB" id="1668230at2759"/>
<proteinExistence type="predicted"/>
<keyword evidence="2" id="KW-0418">Kinase</keyword>
<dbReference type="PANTHER" id="PTHR44329">
    <property type="entry name" value="SERINE/THREONINE-PROTEIN KINASE TNNI3K-RELATED"/>
    <property type="match status" value="1"/>
</dbReference>
<keyword evidence="3" id="KW-1185">Reference proteome</keyword>